<reference evidence="1" key="1">
    <citation type="journal article" date="2015" name="Nature">
        <title>Complex archaea that bridge the gap between prokaryotes and eukaryotes.</title>
        <authorList>
            <person name="Spang A."/>
            <person name="Saw J.H."/>
            <person name="Jorgensen S.L."/>
            <person name="Zaremba-Niedzwiedzka K."/>
            <person name="Martijn J."/>
            <person name="Lind A.E."/>
            <person name="van Eijk R."/>
            <person name="Schleper C."/>
            <person name="Guy L."/>
            <person name="Ettema T.J."/>
        </authorList>
    </citation>
    <scope>NUCLEOTIDE SEQUENCE</scope>
</reference>
<gene>
    <name evidence="1" type="ORF">LCGC14_2226080</name>
</gene>
<comment type="caution">
    <text evidence="1">The sequence shown here is derived from an EMBL/GenBank/DDBJ whole genome shotgun (WGS) entry which is preliminary data.</text>
</comment>
<evidence type="ECO:0000313" key="1">
    <source>
        <dbReference type="EMBL" id="KKL58365.1"/>
    </source>
</evidence>
<proteinExistence type="predicted"/>
<protein>
    <submittedName>
        <fullName evidence="1">Uncharacterized protein</fullName>
    </submittedName>
</protein>
<organism evidence="1">
    <name type="scientific">marine sediment metagenome</name>
    <dbReference type="NCBI Taxonomy" id="412755"/>
    <lineage>
        <taxon>unclassified sequences</taxon>
        <taxon>metagenomes</taxon>
        <taxon>ecological metagenomes</taxon>
    </lineage>
</organism>
<sequence length="87" mass="9728">MKVTYTKKIIKNINECINQCPYYGLDGAPDGLPNNSDAPLYYEMVENTQCGEMICTHPEAPDNGYIIAQQDMGNFPPKCPVLNEGRK</sequence>
<accession>A0A0F9FM61</accession>
<name>A0A0F9FM61_9ZZZZ</name>
<dbReference type="AlphaFoldDB" id="A0A0F9FM61"/>
<dbReference type="EMBL" id="LAZR01029851">
    <property type="protein sequence ID" value="KKL58365.1"/>
    <property type="molecule type" value="Genomic_DNA"/>
</dbReference>